<dbReference type="Gene3D" id="3.30.450.40">
    <property type="match status" value="1"/>
</dbReference>
<dbReference type="Gene3D" id="3.30.450.20">
    <property type="entry name" value="PAS domain"/>
    <property type="match status" value="1"/>
</dbReference>
<dbReference type="CDD" id="cd01948">
    <property type="entry name" value="EAL"/>
    <property type="match status" value="1"/>
</dbReference>
<dbReference type="InterPro" id="IPR029787">
    <property type="entry name" value="Nucleotide_cyclase"/>
</dbReference>
<reference evidence="4 5" key="1">
    <citation type="submission" date="2019-05" db="EMBL/GenBank/DDBJ databases">
        <title>Colwellia ponticola sp. nov., isolated from seawater.</title>
        <authorList>
            <person name="Yoon J.-H."/>
        </authorList>
    </citation>
    <scope>NUCLEOTIDE SEQUENCE [LARGE SCALE GENOMIC DNA]</scope>
    <source>
        <strain evidence="4 5">OISW-25</strain>
    </source>
</reference>
<sequence>MDTVRLKQLLCHQQKILSNIALGTPLSDILTDICISIEDIIDDGSAKCSILSLKGDQLFHCAAPNIDAHYCQQINGVKISKNAGSCGTAAYQKSRVIVENIASSPLWKNFKELALGADLRSCWSTPIFSSKASILGTFAIYHAEPKVPSTQDLELIDHFVHFSSIALEKNAESLKIEQLIIDLQHSNEKFKAFTDVMPDLTLILTEEGDYTDIYGSADELLYNRLSQLMNKNIRQVLPEKDSKPIMAVIEKTLATNKVQNFEYELEVQSGKVIFEGRTAAIKHYQSNNLSQRHVIWMARDVTARRIAEQAVEQLAFFDPLTNLPNRRMLNERLTMCVERIKRSHKTGALLFLDLDKFKRINDSLGHGAGDKLLVALSERLSSVIRTSDTLARVGGDEFIILLEYVGEDNSQASVESERVAQKIHGVFNEKFEIEGLAFQVSCSIGICLIDDNNPVAENILKYADTAMYRSKKKGGNAYSFYEPTLQTLLENHIELEIDIVRAIAADEFCTYFQPKTCALGYVVGAEALIRWNHPTKGLIVPADFIAIAEQYGLIQALQNIVLRDVCILIEQLTASHVIDDTFNVSINISQCQFNSAKLKTELLTTLNDFSISTSQIKLEITESMLSGDIDNAIQQMQELKEDGFILSIDDFGTGYSCLTHLSAFPVKELKIDKSFIDNVLDDEAGKSIVNTIISLAKSLNIPVVAEGVESLAQLEALKAMNIDSIQGYLIAKPMMKDDYVKWHKHNLLQRSLSA</sequence>
<dbReference type="AlphaFoldDB" id="A0A8H2JNJ3"/>
<dbReference type="InterPro" id="IPR000014">
    <property type="entry name" value="PAS"/>
</dbReference>
<dbReference type="Gene3D" id="3.30.70.270">
    <property type="match status" value="1"/>
</dbReference>
<evidence type="ECO:0000256" key="1">
    <source>
        <dbReference type="ARBA" id="ARBA00001946"/>
    </source>
</evidence>
<keyword evidence="5" id="KW-1185">Reference proteome</keyword>
<dbReference type="InterPro" id="IPR001633">
    <property type="entry name" value="EAL_dom"/>
</dbReference>
<dbReference type="SMART" id="SM00267">
    <property type="entry name" value="GGDEF"/>
    <property type="match status" value="1"/>
</dbReference>
<dbReference type="Proteomes" id="UP000307702">
    <property type="component" value="Unassembled WGS sequence"/>
</dbReference>
<dbReference type="InterPro" id="IPR029016">
    <property type="entry name" value="GAF-like_dom_sf"/>
</dbReference>
<dbReference type="InterPro" id="IPR043128">
    <property type="entry name" value="Rev_trsase/Diguanyl_cyclase"/>
</dbReference>
<dbReference type="SUPFAM" id="SSF55785">
    <property type="entry name" value="PYP-like sensor domain (PAS domain)"/>
    <property type="match status" value="1"/>
</dbReference>
<feature type="domain" description="EAL" evidence="2">
    <location>
        <begin position="492"/>
        <end position="747"/>
    </location>
</feature>
<proteinExistence type="predicted"/>
<dbReference type="Pfam" id="PF00990">
    <property type="entry name" value="GGDEF"/>
    <property type="match status" value="1"/>
</dbReference>
<accession>A0A8H2JNJ3</accession>
<dbReference type="SMART" id="SM00052">
    <property type="entry name" value="EAL"/>
    <property type="match status" value="1"/>
</dbReference>
<dbReference type="InterPro" id="IPR013656">
    <property type="entry name" value="PAS_4"/>
</dbReference>
<feature type="domain" description="GGDEF" evidence="3">
    <location>
        <begin position="345"/>
        <end position="483"/>
    </location>
</feature>
<dbReference type="NCBIfam" id="TIGR00229">
    <property type="entry name" value="sensory_box"/>
    <property type="match status" value="1"/>
</dbReference>
<dbReference type="CDD" id="cd01949">
    <property type="entry name" value="GGDEF"/>
    <property type="match status" value="1"/>
</dbReference>
<evidence type="ECO:0000259" key="2">
    <source>
        <dbReference type="PROSITE" id="PS50883"/>
    </source>
</evidence>
<name>A0A8H2JNJ3_9GAMM</name>
<dbReference type="RefSeq" id="WP_138621370.1">
    <property type="nucleotide sequence ID" value="NZ_SZVP01000003.1"/>
</dbReference>
<dbReference type="InterPro" id="IPR052155">
    <property type="entry name" value="Biofilm_reg_signaling"/>
</dbReference>
<dbReference type="GO" id="GO:0003824">
    <property type="term" value="F:catalytic activity"/>
    <property type="evidence" value="ECO:0007669"/>
    <property type="project" value="UniProtKB-ARBA"/>
</dbReference>
<dbReference type="SUPFAM" id="SSF55073">
    <property type="entry name" value="Nucleotide cyclase"/>
    <property type="match status" value="1"/>
</dbReference>
<dbReference type="InterPro" id="IPR035965">
    <property type="entry name" value="PAS-like_dom_sf"/>
</dbReference>
<dbReference type="EMBL" id="SZVP01000003">
    <property type="protein sequence ID" value="TMM46485.1"/>
    <property type="molecule type" value="Genomic_DNA"/>
</dbReference>
<comment type="cofactor">
    <cofactor evidence="1">
        <name>Mg(2+)</name>
        <dbReference type="ChEBI" id="CHEBI:18420"/>
    </cofactor>
</comment>
<dbReference type="Gene3D" id="3.20.20.450">
    <property type="entry name" value="EAL domain"/>
    <property type="match status" value="1"/>
</dbReference>
<evidence type="ECO:0000259" key="3">
    <source>
        <dbReference type="PROSITE" id="PS50887"/>
    </source>
</evidence>
<dbReference type="Pfam" id="PF08448">
    <property type="entry name" value="PAS_4"/>
    <property type="match status" value="1"/>
</dbReference>
<dbReference type="InterPro" id="IPR003018">
    <property type="entry name" value="GAF"/>
</dbReference>
<dbReference type="Pfam" id="PF13185">
    <property type="entry name" value="GAF_2"/>
    <property type="match status" value="1"/>
</dbReference>
<dbReference type="PANTHER" id="PTHR44757">
    <property type="entry name" value="DIGUANYLATE CYCLASE DGCP"/>
    <property type="match status" value="1"/>
</dbReference>
<dbReference type="SUPFAM" id="SSF55781">
    <property type="entry name" value="GAF domain-like"/>
    <property type="match status" value="1"/>
</dbReference>
<dbReference type="InterPro" id="IPR000160">
    <property type="entry name" value="GGDEF_dom"/>
</dbReference>
<dbReference type="PROSITE" id="PS50883">
    <property type="entry name" value="EAL"/>
    <property type="match status" value="1"/>
</dbReference>
<comment type="caution">
    <text evidence="4">The sequence shown here is derived from an EMBL/GenBank/DDBJ whole genome shotgun (WGS) entry which is preliminary data.</text>
</comment>
<gene>
    <name evidence="4" type="ORF">FCS21_05890</name>
</gene>
<dbReference type="OrthoDB" id="6597954at2"/>
<dbReference type="FunFam" id="3.30.70.270:FF:000001">
    <property type="entry name" value="Diguanylate cyclase domain protein"/>
    <property type="match status" value="1"/>
</dbReference>
<organism evidence="4 5">
    <name type="scientific">Colwellia ponticola</name>
    <dbReference type="NCBI Taxonomy" id="2304625"/>
    <lineage>
        <taxon>Bacteria</taxon>
        <taxon>Pseudomonadati</taxon>
        <taxon>Pseudomonadota</taxon>
        <taxon>Gammaproteobacteria</taxon>
        <taxon>Alteromonadales</taxon>
        <taxon>Colwelliaceae</taxon>
        <taxon>Colwellia</taxon>
    </lineage>
</organism>
<dbReference type="InterPro" id="IPR035919">
    <property type="entry name" value="EAL_sf"/>
</dbReference>
<dbReference type="Pfam" id="PF00563">
    <property type="entry name" value="EAL"/>
    <property type="match status" value="1"/>
</dbReference>
<dbReference type="NCBIfam" id="TIGR00254">
    <property type="entry name" value="GGDEF"/>
    <property type="match status" value="1"/>
</dbReference>
<protein>
    <submittedName>
        <fullName evidence="4">EAL domain-containing protein</fullName>
    </submittedName>
</protein>
<dbReference type="SUPFAM" id="SSF141868">
    <property type="entry name" value="EAL domain-like"/>
    <property type="match status" value="1"/>
</dbReference>
<evidence type="ECO:0000313" key="4">
    <source>
        <dbReference type="EMBL" id="TMM46485.1"/>
    </source>
</evidence>
<dbReference type="PROSITE" id="PS50887">
    <property type="entry name" value="GGDEF"/>
    <property type="match status" value="1"/>
</dbReference>
<evidence type="ECO:0000313" key="5">
    <source>
        <dbReference type="Proteomes" id="UP000307702"/>
    </source>
</evidence>
<dbReference type="PANTHER" id="PTHR44757:SF2">
    <property type="entry name" value="BIOFILM ARCHITECTURE MAINTENANCE PROTEIN MBAA"/>
    <property type="match status" value="1"/>
</dbReference>